<accession>A0A0B4ENP7</accession>
<keyword evidence="3" id="KW-0804">Transcription</keyword>
<dbReference type="PANTHER" id="PTHR43537">
    <property type="entry name" value="TRANSCRIPTIONAL REGULATOR, GNTR FAMILY"/>
    <property type="match status" value="1"/>
</dbReference>
<dbReference type="AlphaFoldDB" id="A0A0B4ENP7"/>
<evidence type="ECO:0000256" key="3">
    <source>
        <dbReference type="ARBA" id="ARBA00023163"/>
    </source>
</evidence>
<sequence length="272" mass="31839">MRGEIKFLVLEKIKNFDMMRIKRLKKDENEENEGRKMVFKPIENRKISSRIMEQIKENILRGKLRVGDKLPSERELSTQLGVSRSSVREALRSLDILGVVVSVQGEGTYIQGDFQDSLCMLMTFMYFMNGCKLKEALQLREILEIESIVHSASRWTEQDIQELEKYCDLLEGEGSEEEKSEYDKNFHDKIAEMSGNSLMIIILSSASYIIQHIIKSAREKILFHECIDQVSMQHRRILEAIRLGDTEEIKRRMQEHMQFVSEALRDVEEEEI</sequence>
<dbReference type="Proteomes" id="UP000031184">
    <property type="component" value="Unassembled WGS sequence"/>
</dbReference>
<dbReference type="Gene3D" id="1.10.10.10">
    <property type="entry name" value="Winged helix-like DNA-binding domain superfamily/Winged helix DNA-binding domain"/>
    <property type="match status" value="1"/>
</dbReference>
<dbReference type="InterPro" id="IPR036390">
    <property type="entry name" value="WH_DNA-bd_sf"/>
</dbReference>
<dbReference type="CDD" id="cd07377">
    <property type="entry name" value="WHTH_GntR"/>
    <property type="match status" value="1"/>
</dbReference>
<dbReference type="InterPro" id="IPR000524">
    <property type="entry name" value="Tscrpt_reg_HTH_GntR"/>
</dbReference>
<evidence type="ECO:0000313" key="6">
    <source>
        <dbReference type="Proteomes" id="UP000031184"/>
    </source>
</evidence>
<proteinExistence type="predicted"/>
<dbReference type="SUPFAM" id="SSF48008">
    <property type="entry name" value="GntR ligand-binding domain-like"/>
    <property type="match status" value="1"/>
</dbReference>
<protein>
    <submittedName>
        <fullName evidence="5">GntR family transcriptional regulator</fullName>
    </submittedName>
</protein>
<dbReference type="GO" id="GO:0003700">
    <property type="term" value="F:DNA-binding transcription factor activity"/>
    <property type="evidence" value="ECO:0007669"/>
    <property type="project" value="InterPro"/>
</dbReference>
<dbReference type="InterPro" id="IPR008920">
    <property type="entry name" value="TF_FadR/GntR_C"/>
</dbReference>
<dbReference type="PANTHER" id="PTHR43537:SF43">
    <property type="entry name" value="GNTR-FAMILY TRANSCRIPTIONAL REGULATOR"/>
    <property type="match status" value="1"/>
</dbReference>
<feature type="domain" description="HTH gntR-type" evidence="4">
    <location>
        <begin position="45"/>
        <end position="113"/>
    </location>
</feature>
<dbReference type="Pfam" id="PF00392">
    <property type="entry name" value="GntR"/>
    <property type="match status" value="1"/>
</dbReference>
<dbReference type="InterPro" id="IPR011711">
    <property type="entry name" value="GntR_C"/>
</dbReference>
<dbReference type="GO" id="GO:0003677">
    <property type="term" value="F:DNA binding"/>
    <property type="evidence" value="ECO:0007669"/>
    <property type="project" value="UniProtKB-KW"/>
</dbReference>
<name>A0A0B4ENP7_9FUSO</name>
<keyword evidence="1" id="KW-0805">Transcription regulation</keyword>
<reference evidence="5 6" key="1">
    <citation type="submission" date="2013-08" db="EMBL/GenBank/DDBJ databases">
        <title>An opportunistic ruminal bacterium that causes liver abscesses in cattle.</title>
        <authorList>
            <person name="Benahmed F.H."/>
            <person name="Rasmussen M."/>
            <person name="Harbottle H."/>
            <person name="Soppet D."/>
            <person name="Nagaraja T.G."/>
            <person name="Davidson M."/>
        </authorList>
    </citation>
    <scope>NUCLEOTIDE SEQUENCE [LARGE SCALE GENOMIC DNA]</scope>
    <source>
        <strain evidence="5 6">B35</strain>
    </source>
</reference>
<gene>
    <name evidence="5" type="ORF">C095_09905</name>
</gene>
<evidence type="ECO:0000256" key="2">
    <source>
        <dbReference type="ARBA" id="ARBA00023125"/>
    </source>
</evidence>
<comment type="caution">
    <text evidence="5">The sequence shown here is derived from an EMBL/GenBank/DDBJ whole genome shotgun (WGS) entry which is preliminary data.</text>
</comment>
<dbReference type="PATRIC" id="fig|1226633.4.peg.2006"/>
<dbReference type="SUPFAM" id="SSF46785">
    <property type="entry name" value="Winged helix' DNA-binding domain"/>
    <property type="match status" value="1"/>
</dbReference>
<dbReference type="PRINTS" id="PR00035">
    <property type="entry name" value="HTHGNTR"/>
</dbReference>
<evidence type="ECO:0000259" key="4">
    <source>
        <dbReference type="PROSITE" id="PS50949"/>
    </source>
</evidence>
<evidence type="ECO:0000256" key="1">
    <source>
        <dbReference type="ARBA" id="ARBA00023015"/>
    </source>
</evidence>
<keyword evidence="2" id="KW-0238">DNA-binding</keyword>
<dbReference type="SMART" id="SM00345">
    <property type="entry name" value="HTH_GNTR"/>
    <property type="match status" value="1"/>
</dbReference>
<evidence type="ECO:0000313" key="5">
    <source>
        <dbReference type="EMBL" id="KID48580.1"/>
    </source>
</evidence>
<dbReference type="SMART" id="SM00895">
    <property type="entry name" value="FCD"/>
    <property type="match status" value="1"/>
</dbReference>
<dbReference type="Gene3D" id="1.20.120.530">
    <property type="entry name" value="GntR ligand-binding domain-like"/>
    <property type="match status" value="1"/>
</dbReference>
<dbReference type="Pfam" id="PF07729">
    <property type="entry name" value="FCD"/>
    <property type="match status" value="1"/>
</dbReference>
<dbReference type="PROSITE" id="PS50949">
    <property type="entry name" value="HTH_GNTR"/>
    <property type="match status" value="1"/>
</dbReference>
<dbReference type="InterPro" id="IPR036388">
    <property type="entry name" value="WH-like_DNA-bd_sf"/>
</dbReference>
<dbReference type="EMBL" id="AUZI01000023">
    <property type="protein sequence ID" value="KID48580.1"/>
    <property type="molecule type" value="Genomic_DNA"/>
</dbReference>
<organism evidence="5 6">
    <name type="scientific">Fusobacterium necrophorum subsp. funduliforme B35</name>
    <dbReference type="NCBI Taxonomy" id="1226633"/>
    <lineage>
        <taxon>Bacteria</taxon>
        <taxon>Fusobacteriati</taxon>
        <taxon>Fusobacteriota</taxon>
        <taxon>Fusobacteriia</taxon>
        <taxon>Fusobacteriales</taxon>
        <taxon>Fusobacteriaceae</taxon>
        <taxon>Fusobacterium</taxon>
    </lineage>
</organism>